<dbReference type="Pfam" id="PF01987">
    <property type="entry name" value="AIM24"/>
    <property type="match status" value="1"/>
</dbReference>
<dbReference type="AlphaFoldDB" id="T1A0Z4"/>
<protein>
    <submittedName>
        <fullName evidence="1">Protein containing DUF124</fullName>
    </submittedName>
</protein>
<gene>
    <name evidence="1" type="ORF">B2A_07270</name>
</gene>
<dbReference type="PANTHER" id="PTHR43657">
    <property type="entry name" value="TRYPTOPHAN RNA-BINDING ATTENUATOR PROTEIN-LIKE PROTEIN"/>
    <property type="match status" value="1"/>
</dbReference>
<dbReference type="PANTHER" id="PTHR43657:SF1">
    <property type="entry name" value="ALTERED INHERITANCE OF MITOCHONDRIA PROTEIN 24, MITOCHONDRIAL"/>
    <property type="match status" value="1"/>
</dbReference>
<feature type="non-terminal residue" evidence="1">
    <location>
        <position position="1"/>
    </location>
</feature>
<name>T1A0Z4_9ZZZZ</name>
<organism evidence="1">
    <name type="scientific">mine drainage metagenome</name>
    <dbReference type="NCBI Taxonomy" id="410659"/>
    <lineage>
        <taxon>unclassified sequences</taxon>
        <taxon>metagenomes</taxon>
        <taxon>ecological metagenomes</taxon>
    </lineage>
</organism>
<dbReference type="InterPro" id="IPR016031">
    <property type="entry name" value="Trp_RNA-bd_attenuator-like_dom"/>
</dbReference>
<dbReference type="Gene3D" id="3.60.160.10">
    <property type="entry name" value="Mitochondrial biogenesis AIM24"/>
    <property type="match status" value="1"/>
</dbReference>
<evidence type="ECO:0000313" key="1">
    <source>
        <dbReference type="EMBL" id="EQD50552.1"/>
    </source>
</evidence>
<reference evidence="1" key="2">
    <citation type="journal article" date="2014" name="ISME J.">
        <title>Microbial stratification in low pH oxic and suboxic macroscopic growths along an acid mine drainage.</title>
        <authorList>
            <person name="Mendez-Garcia C."/>
            <person name="Mesa V."/>
            <person name="Sprenger R.R."/>
            <person name="Richter M."/>
            <person name="Diez M.S."/>
            <person name="Solano J."/>
            <person name="Bargiela R."/>
            <person name="Golyshina O.V."/>
            <person name="Manteca A."/>
            <person name="Ramos J.L."/>
            <person name="Gallego J.R."/>
            <person name="Llorente I."/>
            <person name="Martins Dos Santos V.A."/>
            <person name="Jensen O.N."/>
            <person name="Pelaez A.I."/>
            <person name="Sanchez J."/>
            <person name="Ferrer M."/>
        </authorList>
    </citation>
    <scope>NUCLEOTIDE SEQUENCE</scope>
</reference>
<dbReference type="SUPFAM" id="SSF51219">
    <property type="entry name" value="TRAP-like"/>
    <property type="match status" value="1"/>
</dbReference>
<dbReference type="EMBL" id="AUZZ01005194">
    <property type="protein sequence ID" value="EQD50552.1"/>
    <property type="molecule type" value="Genomic_DNA"/>
</dbReference>
<sequence>EPPIAVGRKTVKSGGLLSGLERVSVGGMPFFLTEFTGPGHVAFSRDGVGEIRLLDLPAGHEIDIMEGSLLCASDSIGYAMEYVKGTHRPGRVVGFWLDRLSGPGKVAIHGYGNIISMTLAPKETITTDLGALLYKDAGVQAKTA</sequence>
<dbReference type="InterPro" id="IPR036983">
    <property type="entry name" value="AIM24_sf"/>
</dbReference>
<comment type="caution">
    <text evidence="1">The sequence shown here is derived from an EMBL/GenBank/DDBJ whole genome shotgun (WGS) entry which is preliminary data.</text>
</comment>
<reference evidence="1" key="1">
    <citation type="submission" date="2013-08" db="EMBL/GenBank/DDBJ databases">
        <authorList>
            <person name="Mendez C."/>
            <person name="Richter M."/>
            <person name="Ferrer M."/>
            <person name="Sanchez J."/>
        </authorList>
    </citation>
    <scope>NUCLEOTIDE SEQUENCE</scope>
</reference>
<accession>T1A0Z4</accession>
<proteinExistence type="predicted"/>
<dbReference type="InterPro" id="IPR002838">
    <property type="entry name" value="AIM24"/>
</dbReference>
<feature type="non-terminal residue" evidence="1">
    <location>
        <position position="144"/>
    </location>
</feature>